<dbReference type="InterPro" id="IPR001680">
    <property type="entry name" value="WD40_rpt"/>
</dbReference>
<dbReference type="OMA" id="MPILASC"/>
<evidence type="ECO:0000313" key="9">
    <source>
        <dbReference type="Proteomes" id="UP000616769"/>
    </source>
</evidence>
<comment type="function">
    <text evidence="3">Essential component of the cytosolic iron-sulfur (Fe/S) protein assembly machinery. Required for the maturation of extramitochondrial Fe/S proteins.</text>
</comment>
<accession>A0A132AH03</accession>
<gene>
    <name evidence="3" type="primary">Ciao1</name>
    <name evidence="6" type="ORF">QR98_0087570</name>
    <name evidence="5" type="ORF">SSS_8554</name>
</gene>
<evidence type="ECO:0000256" key="4">
    <source>
        <dbReference type="PROSITE-ProRule" id="PRU00221"/>
    </source>
</evidence>
<dbReference type="Proteomes" id="UP000070412">
    <property type="component" value="Unassembled WGS sequence"/>
</dbReference>
<reference evidence="7" key="4">
    <citation type="submission" date="2022-06" db="UniProtKB">
        <authorList>
            <consortium name="EnsemblMetazoa"/>
        </authorList>
    </citation>
    <scope>IDENTIFICATION</scope>
</reference>
<feature type="repeat" description="WD" evidence="4">
    <location>
        <begin position="55"/>
        <end position="96"/>
    </location>
</feature>
<dbReference type="InterPro" id="IPR020472">
    <property type="entry name" value="WD40_PAC1"/>
</dbReference>
<dbReference type="PANTHER" id="PTHR19920:SF0">
    <property type="entry name" value="CYTOSOLIC IRON-SULFUR PROTEIN ASSEMBLY PROTEIN CIAO1-RELATED"/>
    <property type="match status" value="1"/>
</dbReference>
<dbReference type="Proteomes" id="UP000616769">
    <property type="component" value="Unassembled WGS sequence"/>
</dbReference>
<evidence type="ECO:0000313" key="5">
    <source>
        <dbReference type="EMBL" id="KAF7491056.1"/>
    </source>
</evidence>
<feature type="repeat" description="WD" evidence="4">
    <location>
        <begin position="10"/>
        <end position="41"/>
    </location>
</feature>
<reference evidence="5" key="3">
    <citation type="submission" date="2020-01" db="EMBL/GenBank/DDBJ databases">
        <authorList>
            <person name="Korhonen P.K.K."/>
            <person name="Guangxu M.G."/>
            <person name="Wang T.W."/>
            <person name="Stroehlein A.J.S."/>
            <person name="Young N.D."/>
            <person name="Ang C.-S.A."/>
            <person name="Fernando D.W.F."/>
            <person name="Lu H.L."/>
            <person name="Taylor S.T."/>
            <person name="Ehtesham M.E.M."/>
            <person name="Najaraj S.H.N."/>
            <person name="Harsha G.H.G."/>
            <person name="Madugundu A.M."/>
            <person name="Renuse S.R."/>
            <person name="Holt D.H."/>
            <person name="Pandey A.P."/>
            <person name="Papenfuss A.P."/>
            <person name="Gasser R.B.G."/>
            <person name="Fischer K.F."/>
        </authorList>
    </citation>
    <scope>NUCLEOTIDE SEQUENCE</scope>
    <source>
        <strain evidence="5">SSS_KF_BRIS2020</strain>
    </source>
</reference>
<organism evidence="6 9">
    <name type="scientific">Sarcoptes scabiei</name>
    <name type="common">Itch mite</name>
    <name type="synonym">Acarus scabiei</name>
    <dbReference type="NCBI Taxonomy" id="52283"/>
    <lineage>
        <taxon>Eukaryota</taxon>
        <taxon>Metazoa</taxon>
        <taxon>Ecdysozoa</taxon>
        <taxon>Arthropoda</taxon>
        <taxon>Chelicerata</taxon>
        <taxon>Arachnida</taxon>
        <taxon>Acari</taxon>
        <taxon>Acariformes</taxon>
        <taxon>Sarcoptiformes</taxon>
        <taxon>Astigmata</taxon>
        <taxon>Psoroptidia</taxon>
        <taxon>Sarcoptoidea</taxon>
        <taxon>Sarcoptidae</taxon>
        <taxon>Sarcoptinae</taxon>
        <taxon>Sarcoptes</taxon>
    </lineage>
</organism>
<dbReference type="Pfam" id="PF00400">
    <property type="entry name" value="WD40"/>
    <property type="match status" value="7"/>
</dbReference>
<evidence type="ECO:0000256" key="1">
    <source>
        <dbReference type="ARBA" id="ARBA00022574"/>
    </source>
</evidence>
<feature type="repeat" description="WD" evidence="4">
    <location>
        <begin position="107"/>
        <end position="139"/>
    </location>
</feature>
<dbReference type="GO" id="GO:0016226">
    <property type="term" value="P:iron-sulfur cluster assembly"/>
    <property type="evidence" value="ECO:0007669"/>
    <property type="project" value="UniProtKB-UniRule"/>
</dbReference>
<dbReference type="EnsemblMetazoa" id="SSS_8554s_mrna">
    <property type="protein sequence ID" value="KAF7491056.1"/>
    <property type="gene ID" value="SSS_8554"/>
</dbReference>
<dbReference type="PANTHER" id="PTHR19920">
    <property type="entry name" value="WD40 PROTEIN CIAO1"/>
    <property type="match status" value="1"/>
</dbReference>
<dbReference type="PRINTS" id="PR00320">
    <property type="entry name" value="GPROTEINBRPT"/>
</dbReference>
<dbReference type="PROSITE" id="PS50082">
    <property type="entry name" value="WD_REPEATS_2"/>
    <property type="match status" value="6"/>
</dbReference>
<sequence>MREIKLESTLSGHLDRVWCVKWHPNGRWLASCGADRSIMIWAKEGEQWKCLNSLTDGHSRTIRYISWSNDGRFLASVSFDGTTCIWSQKNQENSNETGKDWTILVSLDGHENEIKSVAWSANDTFLATCSRDKSVWIWEKIEIENDIDTNLDISDRENVIFECSSVQNIHTQDVKCVKWHPKLDILVSAGFDNSIKFFHQSEDDWDCYADLNEHESTVWSIAFNREGTRLVSVSADETIKIWQPKSYNSLVNEINSITAKKYCELTQFWTIITSLSGYHRWPIYDVSWSNYLNVIITCGADNSFHLIKEFANNPEDVFSSVRYRQIEHKTDAHDQDINSIDWNQSEASNHLFATGSDDGLVKIWSFSEVTNE</sequence>
<dbReference type="InterPro" id="IPR036322">
    <property type="entry name" value="WD40_repeat_dom_sf"/>
</dbReference>
<dbReference type="PROSITE" id="PS50294">
    <property type="entry name" value="WD_REPEATS_REGION"/>
    <property type="match status" value="5"/>
</dbReference>
<proteinExistence type="inferred from homology"/>
<reference evidence="6 9" key="1">
    <citation type="journal article" date="2015" name="Parasit. Vectors">
        <title>Draft genome of the scabies mite.</title>
        <authorList>
            <person name="Rider S.D.Jr."/>
            <person name="Morgan M.S."/>
            <person name="Arlian L.G."/>
        </authorList>
    </citation>
    <scope>NUCLEOTIDE SEQUENCE [LARGE SCALE GENOMIC DNA]</scope>
    <source>
        <strain evidence="6">Arlian Lab</strain>
    </source>
</reference>
<dbReference type="CDD" id="cd00200">
    <property type="entry name" value="WD40"/>
    <property type="match status" value="1"/>
</dbReference>
<dbReference type="Gene3D" id="2.130.10.10">
    <property type="entry name" value="YVTN repeat-like/Quinoprotein amine dehydrogenase"/>
    <property type="match status" value="1"/>
</dbReference>
<keyword evidence="1 4" id="KW-0853">WD repeat</keyword>
<comment type="similarity">
    <text evidence="3">Belongs to the WD repeat CIA1 family.</text>
</comment>
<dbReference type="EMBL" id="JXLN01014733">
    <property type="protein sequence ID" value="KPM10207.1"/>
    <property type="molecule type" value="Genomic_DNA"/>
</dbReference>
<keyword evidence="2" id="KW-0677">Repeat</keyword>
<name>A0A132AH03_SARSC</name>
<feature type="repeat" description="WD" evidence="4">
    <location>
        <begin position="167"/>
        <end position="198"/>
    </location>
</feature>
<reference evidence="8" key="2">
    <citation type="journal article" date="2020" name="PLoS Negl. Trop. Dis.">
        <title>High-quality nuclear genome for Sarcoptes scabiei-A critical resource for a neglected parasite.</title>
        <authorList>
            <person name="Korhonen P.K."/>
            <person name="Gasser R.B."/>
            <person name="Ma G."/>
            <person name="Wang T."/>
            <person name="Stroehlein A.J."/>
            <person name="Young N.D."/>
            <person name="Ang C.S."/>
            <person name="Fernando D.D."/>
            <person name="Lu H.C."/>
            <person name="Taylor S."/>
            <person name="Reynolds S.L."/>
            <person name="Mofiz E."/>
            <person name="Najaraj S.H."/>
            <person name="Gowda H."/>
            <person name="Madugundu A."/>
            <person name="Renuse S."/>
            <person name="Holt D."/>
            <person name="Pandey A."/>
            <person name="Papenfuss A.T."/>
            <person name="Fischer K."/>
        </authorList>
    </citation>
    <scope>NUCLEOTIDE SEQUENCE [LARGE SCALE GENOMIC DNA]</scope>
</reference>
<dbReference type="InterPro" id="IPR028608">
    <property type="entry name" value="CIAO1/Cia1"/>
</dbReference>
<keyword evidence="8" id="KW-1185">Reference proteome</keyword>
<evidence type="ECO:0000256" key="3">
    <source>
        <dbReference type="HAMAP-Rule" id="MF_03037"/>
    </source>
</evidence>
<dbReference type="VEuPathDB" id="VectorBase:SSCA000269"/>
<dbReference type="GO" id="GO:0097361">
    <property type="term" value="C:cytosolic [4Fe-4S] assembly targeting complex"/>
    <property type="evidence" value="ECO:0007669"/>
    <property type="project" value="InterPro"/>
</dbReference>
<feature type="repeat" description="WD" evidence="4">
    <location>
        <begin position="330"/>
        <end position="372"/>
    </location>
</feature>
<feature type="repeat" description="WD" evidence="4">
    <location>
        <begin position="211"/>
        <end position="252"/>
    </location>
</feature>
<protein>
    <recommendedName>
        <fullName evidence="3">Probable cytosolic iron-sulfur protein assembly protein Ciao1</fullName>
    </recommendedName>
</protein>
<evidence type="ECO:0000313" key="8">
    <source>
        <dbReference type="Proteomes" id="UP000070412"/>
    </source>
</evidence>
<dbReference type="HAMAP" id="MF_03037">
    <property type="entry name" value="ciao1"/>
    <property type="match status" value="1"/>
</dbReference>
<dbReference type="OrthoDB" id="284782at2759"/>
<dbReference type="InterPro" id="IPR015943">
    <property type="entry name" value="WD40/YVTN_repeat-like_dom_sf"/>
</dbReference>
<dbReference type="AlphaFoldDB" id="A0A132AH03"/>
<dbReference type="SMART" id="SM00320">
    <property type="entry name" value="WD40"/>
    <property type="match status" value="7"/>
</dbReference>
<evidence type="ECO:0000313" key="6">
    <source>
        <dbReference type="EMBL" id="KPM10207.1"/>
    </source>
</evidence>
<dbReference type="EMBL" id="WVUK01000062">
    <property type="protein sequence ID" value="KAF7491056.1"/>
    <property type="molecule type" value="Genomic_DNA"/>
</dbReference>
<dbReference type="SUPFAM" id="SSF50978">
    <property type="entry name" value="WD40 repeat-like"/>
    <property type="match status" value="1"/>
</dbReference>
<evidence type="ECO:0000256" key="2">
    <source>
        <dbReference type="ARBA" id="ARBA00022737"/>
    </source>
</evidence>
<evidence type="ECO:0000313" key="7">
    <source>
        <dbReference type="EnsemblMetazoa" id="KAF7491056.1"/>
    </source>
</evidence>